<protein>
    <submittedName>
        <fullName evidence="5">DegT/DnrJ/EryC1/StrS family aminotransferase</fullName>
    </submittedName>
</protein>
<evidence type="ECO:0000256" key="4">
    <source>
        <dbReference type="RuleBase" id="RU004508"/>
    </source>
</evidence>
<reference evidence="5" key="1">
    <citation type="journal article" date="2021" name="bioRxiv">
        <title>Unraveling nitrogen, sulfur and carbon metabolic pathways and microbial community transcriptional responses to substrate deprivation and toxicity stresses in a bioreactor mimicking anoxic brackish coastal sediment conditions.</title>
        <authorList>
            <person name="Martins P.D."/>
            <person name="Echeveste M.J."/>
            <person name="Arshad A."/>
            <person name="Kurth J."/>
            <person name="Ouboter H."/>
            <person name="Jetten M.S.M."/>
            <person name="Welte C.U."/>
        </authorList>
    </citation>
    <scope>NUCLEOTIDE SEQUENCE</scope>
    <source>
        <strain evidence="5">MAG_39</strain>
    </source>
</reference>
<dbReference type="InterPro" id="IPR015422">
    <property type="entry name" value="PyrdxlP-dep_Trfase_small"/>
</dbReference>
<accession>A0A953LZ45</accession>
<feature type="active site" description="Proton acceptor" evidence="2">
    <location>
        <position position="183"/>
    </location>
</feature>
<dbReference type="InterPro" id="IPR000653">
    <property type="entry name" value="DegT/StrS_aminotransferase"/>
</dbReference>
<evidence type="ECO:0000256" key="1">
    <source>
        <dbReference type="ARBA" id="ARBA00037999"/>
    </source>
</evidence>
<sequence length="415" mass="45201">MRVQRTVPPAAAPFGMKAVLHGIAGLVRGPRSRRRREAELREYFGVRHVFLVSSGKAALTLVLRALKRIAPEKSEVLIPAYTCFSVPAAIARAGLKVALCDIDPSTFDFDYRHFGNAVNDATLCVVPSHLFGIPSDMDRINDLCRRKGVFVIEDAAQAMGGTYRGKKLGTIGDAGFFSLGRGKNVTCGSGGILVTNSVRIAHALYAECASLGEPGIREELGAYCMLLLLGLFLHPLLYWLPAGLPFLRLGETRYSGEFPVQRLSGMRAGVLAGWEERLEQGNAERKGNTRLLSLYLQVDTSRGAPPLLRFPLLTGSDRAREVLCVSSRERGLGISRMYPCPVNEISEIREQFSGRTFPSAKKAAETLVTLPTHPLLSARDREALRGLLEELFSARPPGLQEKCGAMKGKDGGLHA</sequence>
<evidence type="ECO:0000313" key="6">
    <source>
        <dbReference type="Proteomes" id="UP000705867"/>
    </source>
</evidence>
<keyword evidence="3 4" id="KW-0663">Pyridoxal phosphate</keyword>
<gene>
    <name evidence="5" type="ORF">K8I29_02680</name>
</gene>
<proteinExistence type="inferred from homology"/>
<organism evidence="5 6">
    <name type="scientific">Candidatus Nitrobium versatile</name>
    <dbReference type="NCBI Taxonomy" id="2884831"/>
    <lineage>
        <taxon>Bacteria</taxon>
        <taxon>Pseudomonadati</taxon>
        <taxon>Nitrospirota</taxon>
        <taxon>Nitrospiria</taxon>
        <taxon>Nitrospirales</taxon>
        <taxon>Nitrospiraceae</taxon>
        <taxon>Candidatus Nitrobium</taxon>
    </lineage>
</organism>
<dbReference type="Gene3D" id="3.90.1150.10">
    <property type="entry name" value="Aspartate Aminotransferase, domain 1"/>
    <property type="match status" value="1"/>
</dbReference>
<dbReference type="Pfam" id="PF01041">
    <property type="entry name" value="DegT_DnrJ_EryC1"/>
    <property type="match status" value="1"/>
</dbReference>
<reference evidence="5" key="2">
    <citation type="submission" date="2021-08" db="EMBL/GenBank/DDBJ databases">
        <authorList>
            <person name="Dalcin Martins P."/>
        </authorList>
    </citation>
    <scope>NUCLEOTIDE SEQUENCE</scope>
    <source>
        <strain evidence="5">MAG_39</strain>
    </source>
</reference>
<evidence type="ECO:0000256" key="3">
    <source>
        <dbReference type="PIRSR" id="PIRSR000390-2"/>
    </source>
</evidence>
<evidence type="ECO:0000313" key="5">
    <source>
        <dbReference type="EMBL" id="MBZ0155104.1"/>
    </source>
</evidence>
<dbReference type="GO" id="GO:0000271">
    <property type="term" value="P:polysaccharide biosynthetic process"/>
    <property type="evidence" value="ECO:0007669"/>
    <property type="project" value="TreeGrafter"/>
</dbReference>
<keyword evidence="5" id="KW-0808">Transferase</keyword>
<dbReference type="PIRSF" id="PIRSF000390">
    <property type="entry name" value="PLP_StrS"/>
    <property type="match status" value="1"/>
</dbReference>
<dbReference type="AlphaFoldDB" id="A0A953LZ45"/>
<dbReference type="Gene3D" id="3.40.640.10">
    <property type="entry name" value="Type I PLP-dependent aspartate aminotransferase-like (Major domain)"/>
    <property type="match status" value="1"/>
</dbReference>
<dbReference type="Proteomes" id="UP000705867">
    <property type="component" value="Unassembled WGS sequence"/>
</dbReference>
<dbReference type="PANTHER" id="PTHR30244:SF34">
    <property type="entry name" value="DTDP-4-AMINO-4,6-DIDEOXYGALACTOSE TRANSAMINASE"/>
    <property type="match status" value="1"/>
</dbReference>
<comment type="similarity">
    <text evidence="1 4">Belongs to the DegT/DnrJ/EryC1 family.</text>
</comment>
<dbReference type="InterPro" id="IPR015421">
    <property type="entry name" value="PyrdxlP-dep_Trfase_major"/>
</dbReference>
<comment type="caution">
    <text evidence="5">The sequence shown here is derived from an EMBL/GenBank/DDBJ whole genome shotgun (WGS) entry which is preliminary data.</text>
</comment>
<keyword evidence="5" id="KW-0032">Aminotransferase</keyword>
<evidence type="ECO:0000256" key="2">
    <source>
        <dbReference type="PIRSR" id="PIRSR000390-1"/>
    </source>
</evidence>
<dbReference type="PANTHER" id="PTHR30244">
    <property type="entry name" value="TRANSAMINASE"/>
    <property type="match status" value="1"/>
</dbReference>
<dbReference type="EMBL" id="JAIOIV010000018">
    <property type="protein sequence ID" value="MBZ0155104.1"/>
    <property type="molecule type" value="Genomic_DNA"/>
</dbReference>
<feature type="modified residue" description="N6-(pyridoxal phosphate)lysine" evidence="3">
    <location>
        <position position="183"/>
    </location>
</feature>
<dbReference type="InterPro" id="IPR015424">
    <property type="entry name" value="PyrdxlP-dep_Trfase"/>
</dbReference>
<dbReference type="GO" id="GO:0008483">
    <property type="term" value="F:transaminase activity"/>
    <property type="evidence" value="ECO:0007669"/>
    <property type="project" value="UniProtKB-KW"/>
</dbReference>
<name>A0A953LZ45_9BACT</name>
<dbReference type="GO" id="GO:0030170">
    <property type="term" value="F:pyridoxal phosphate binding"/>
    <property type="evidence" value="ECO:0007669"/>
    <property type="project" value="TreeGrafter"/>
</dbReference>
<dbReference type="SUPFAM" id="SSF53383">
    <property type="entry name" value="PLP-dependent transferases"/>
    <property type="match status" value="1"/>
</dbReference>